<evidence type="ECO:0000259" key="1">
    <source>
        <dbReference type="PROSITE" id="PS51459"/>
    </source>
</evidence>
<evidence type="ECO:0000313" key="2">
    <source>
        <dbReference type="EMBL" id="GAI88869.1"/>
    </source>
</evidence>
<dbReference type="InterPro" id="IPR040198">
    <property type="entry name" value="Fido_containing"/>
</dbReference>
<dbReference type="InterPro" id="IPR003812">
    <property type="entry name" value="Fido"/>
</dbReference>
<dbReference type="PANTHER" id="PTHR13504:SF38">
    <property type="entry name" value="FIDO DOMAIN-CONTAINING PROTEIN"/>
    <property type="match status" value="1"/>
</dbReference>
<accession>X1U961</accession>
<dbReference type="AlphaFoldDB" id="X1U961"/>
<gene>
    <name evidence="2" type="ORF">S12H4_34088</name>
</gene>
<dbReference type="PANTHER" id="PTHR13504">
    <property type="entry name" value="FIDO DOMAIN-CONTAINING PROTEIN DDB_G0283145"/>
    <property type="match status" value="1"/>
</dbReference>
<feature type="domain" description="Fido" evidence="1">
    <location>
        <begin position="1"/>
        <end position="150"/>
    </location>
</feature>
<dbReference type="EMBL" id="BARW01020141">
    <property type="protein sequence ID" value="GAI88869.1"/>
    <property type="molecule type" value="Genomic_DNA"/>
</dbReference>
<dbReference type="Gene3D" id="1.10.3290.10">
    <property type="entry name" value="Fido-like domain"/>
    <property type="match status" value="1"/>
</dbReference>
<organism evidence="2">
    <name type="scientific">marine sediment metagenome</name>
    <dbReference type="NCBI Taxonomy" id="412755"/>
    <lineage>
        <taxon>unclassified sequences</taxon>
        <taxon>metagenomes</taxon>
        <taxon>ecological metagenomes</taxon>
    </lineage>
</organism>
<comment type="caution">
    <text evidence="2">The sequence shown here is derived from an EMBL/GenBank/DDBJ whole genome shotgun (WGS) entry which is preliminary data.</text>
</comment>
<dbReference type="PROSITE" id="PS51459">
    <property type="entry name" value="FIDO"/>
    <property type="match status" value="1"/>
</dbReference>
<reference evidence="2" key="1">
    <citation type="journal article" date="2014" name="Front. Microbiol.">
        <title>High frequency of phylogenetically diverse reductive dehalogenase-homologous genes in deep subseafloor sedimentary metagenomes.</title>
        <authorList>
            <person name="Kawai M."/>
            <person name="Futagami T."/>
            <person name="Toyoda A."/>
            <person name="Takaki Y."/>
            <person name="Nishi S."/>
            <person name="Hori S."/>
            <person name="Arai W."/>
            <person name="Tsubouchi T."/>
            <person name="Morono Y."/>
            <person name="Uchiyama I."/>
            <person name="Ito T."/>
            <person name="Fujiyama A."/>
            <person name="Inagaki F."/>
            <person name="Takami H."/>
        </authorList>
    </citation>
    <scope>NUCLEOTIDE SEQUENCE</scope>
    <source>
        <strain evidence="2">Expedition CK06-06</strain>
    </source>
</reference>
<feature type="non-terminal residue" evidence="2">
    <location>
        <position position="1"/>
    </location>
</feature>
<dbReference type="InterPro" id="IPR036597">
    <property type="entry name" value="Fido-like_dom_sf"/>
</dbReference>
<dbReference type="SUPFAM" id="SSF140931">
    <property type="entry name" value="Fic-like"/>
    <property type="match status" value="1"/>
</dbReference>
<sequence>EAHIKKIHQYLTEGIQYVSPNVPGQYRDLKARFGEPQKYSFCKSKVDIEAIMPKFITWLNESGSGPLTGSDVVKAIMAHYYLTEIHPFGDGNGRTARALEALVLYATNKRAYSYRSMAKFWNNNRNEYILYLGNVRDTCNPWEFLIWGTKGYLIEVQRIKDLVLKKVKQLMLKDYASWLFRNKKIRPRIFGALMLLISSGKMPFDKFISSPELTILYAQRTLSTRYRDFKKMEKTLGLIRIFKENDKKYIEPNFQKLETLEYEV</sequence>
<dbReference type="Pfam" id="PF02661">
    <property type="entry name" value="Fic"/>
    <property type="match status" value="1"/>
</dbReference>
<protein>
    <recommendedName>
        <fullName evidence="1">Fido domain-containing protein</fullName>
    </recommendedName>
</protein>
<proteinExistence type="predicted"/>
<name>X1U961_9ZZZZ</name>